<accession>A0ABN9QG91</accession>
<dbReference type="Proteomes" id="UP001189429">
    <property type="component" value="Unassembled WGS sequence"/>
</dbReference>
<protein>
    <submittedName>
        <fullName evidence="2">Uncharacterized protein</fullName>
    </submittedName>
</protein>
<dbReference type="EMBL" id="CAUYUJ010002781">
    <property type="protein sequence ID" value="CAK0802355.1"/>
    <property type="molecule type" value="Genomic_DNA"/>
</dbReference>
<evidence type="ECO:0000313" key="3">
    <source>
        <dbReference type="Proteomes" id="UP001189429"/>
    </source>
</evidence>
<keyword evidence="3" id="KW-1185">Reference proteome</keyword>
<reference evidence="2" key="1">
    <citation type="submission" date="2023-10" db="EMBL/GenBank/DDBJ databases">
        <authorList>
            <person name="Chen Y."/>
            <person name="Shah S."/>
            <person name="Dougan E. K."/>
            <person name="Thang M."/>
            <person name="Chan C."/>
        </authorList>
    </citation>
    <scope>NUCLEOTIDE SEQUENCE [LARGE SCALE GENOMIC DNA]</scope>
</reference>
<sequence length="187" mass="20309">MLQSACAGGAREREAPALPAPVGPQDQLDRMSGCLRPLTRYDAGEPASWREGIEARGGWSLAEDVPGRPGWISTRVGSTISFRVRFGHRAVLSLGYLRSYEGVGSATVEAYGARSNLRQSSPVKTLDGAWADRISNPVTYVAFEGWDPPIQNFRTAHEKAEVDVYEAIVKFTHASGPKFKVISVISC</sequence>
<name>A0ABN9QG91_9DINO</name>
<proteinExistence type="predicted"/>
<evidence type="ECO:0000313" key="2">
    <source>
        <dbReference type="EMBL" id="CAK0802355.1"/>
    </source>
</evidence>
<evidence type="ECO:0000256" key="1">
    <source>
        <dbReference type="SAM" id="MobiDB-lite"/>
    </source>
</evidence>
<organism evidence="2 3">
    <name type="scientific">Prorocentrum cordatum</name>
    <dbReference type="NCBI Taxonomy" id="2364126"/>
    <lineage>
        <taxon>Eukaryota</taxon>
        <taxon>Sar</taxon>
        <taxon>Alveolata</taxon>
        <taxon>Dinophyceae</taxon>
        <taxon>Prorocentrales</taxon>
        <taxon>Prorocentraceae</taxon>
        <taxon>Prorocentrum</taxon>
    </lineage>
</organism>
<comment type="caution">
    <text evidence="2">The sequence shown here is derived from an EMBL/GenBank/DDBJ whole genome shotgun (WGS) entry which is preliminary data.</text>
</comment>
<feature type="region of interest" description="Disordered" evidence="1">
    <location>
        <begin position="1"/>
        <end position="29"/>
    </location>
</feature>
<gene>
    <name evidence="2" type="ORF">PCOR1329_LOCUS9901</name>
</gene>